<proteinExistence type="predicted"/>
<feature type="region of interest" description="Disordered" evidence="1">
    <location>
        <begin position="1"/>
        <end position="31"/>
    </location>
</feature>
<evidence type="ECO:0000313" key="2">
    <source>
        <dbReference type="EMBL" id="KAK1450382.1"/>
    </source>
</evidence>
<name>A0AAI9U5Z6_9PEZI</name>
<evidence type="ECO:0000256" key="1">
    <source>
        <dbReference type="SAM" id="MobiDB-lite"/>
    </source>
</evidence>
<protein>
    <submittedName>
        <fullName evidence="2">Uncharacterized protein</fullName>
    </submittedName>
</protein>
<gene>
    <name evidence="2" type="ORF">CMEL01_07718</name>
</gene>
<keyword evidence="3" id="KW-1185">Reference proteome</keyword>
<sequence length="31" mass="3366">MSGPTVSKTRQANNFHPSQNATNCNSQQCLT</sequence>
<evidence type="ECO:0000313" key="3">
    <source>
        <dbReference type="Proteomes" id="UP001239795"/>
    </source>
</evidence>
<dbReference type="Proteomes" id="UP001239795">
    <property type="component" value="Unassembled WGS sequence"/>
</dbReference>
<dbReference type="AlphaFoldDB" id="A0AAI9U5Z6"/>
<accession>A0AAI9U5Z6</accession>
<reference evidence="2 3" key="1">
    <citation type="submission" date="2016-10" db="EMBL/GenBank/DDBJ databases">
        <title>The genome sequence of Colletotrichum fioriniae PJ7.</title>
        <authorList>
            <person name="Baroncelli R."/>
        </authorList>
    </citation>
    <scope>NUCLEOTIDE SEQUENCE [LARGE SCALE GENOMIC DNA]</scope>
    <source>
        <strain evidence="2">Col 31</strain>
    </source>
</reference>
<organism evidence="2 3">
    <name type="scientific">Colletotrichum melonis</name>
    <dbReference type="NCBI Taxonomy" id="1209925"/>
    <lineage>
        <taxon>Eukaryota</taxon>
        <taxon>Fungi</taxon>
        <taxon>Dikarya</taxon>
        <taxon>Ascomycota</taxon>
        <taxon>Pezizomycotina</taxon>
        <taxon>Sordariomycetes</taxon>
        <taxon>Hypocreomycetidae</taxon>
        <taxon>Glomerellales</taxon>
        <taxon>Glomerellaceae</taxon>
        <taxon>Colletotrichum</taxon>
        <taxon>Colletotrichum acutatum species complex</taxon>
    </lineage>
</organism>
<dbReference type="EMBL" id="MLGG01000057">
    <property type="protein sequence ID" value="KAK1450382.1"/>
    <property type="molecule type" value="Genomic_DNA"/>
</dbReference>
<comment type="caution">
    <text evidence="2">The sequence shown here is derived from an EMBL/GenBank/DDBJ whole genome shotgun (WGS) entry which is preliminary data.</text>
</comment>